<feature type="compositionally biased region" description="Low complexity" evidence="1">
    <location>
        <begin position="116"/>
        <end position="125"/>
    </location>
</feature>
<evidence type="ECO:0000313" key="2">
    <source>
        <dbReference type="EMBL" id="CAF5189867.1"/>
    </source>
</evidence>
<dbReference type="SUPFAM" id="SSF54236">
    <property type="entry name" value="Ubiquitin-like"/>
    <property type="match status" value="1"/>
</dbReference>
<comment type="caution">
    <text evidence="2">The sequence shown here is derived from an EMBL/GenBank/DDBJ whole genome shotgun (WGS) entry which is preliminary data.</text>
</comment>
<dbReference type="Proteomes" id="UP000676336">
    <property type="component" value="Unassembled WGS sequence"/>
</dbReference>
<proteinExistence type="predicted"/>
<protein>
    <recommendedName>
        <fullName evidence="4">Ubiquitin-like domain-containing protein</fullName>
    </recommendedName>
</protein>
<name>A0A8S3I187_9BILA</name>
<feature type="region of interest" description="Disordered" evidence="1">
    <location>
        <begin position="1"/>
        <end position="31"/>
    </location>
</feature>
<feature type="non-terminal residue" evidence="2">
    <location>
        <position position="1"/>
    </location>
</feature>
<sequence>MSNGVARTSSTTTTTTNSIRPNRHSTTPPKAATTVASSYFPITVLYDDKFGKSIPYELVLKSNATIADMKKEIEHVTNLPIRQQSWTGLSGAKDTDQLRHTSISRKAHLSVRKLDSSSSSSSSSS</sequence>
<organism evidence="2 3">
    <name type="scientific">Rotaria magnacalcarata</name>
    <dbReference type="NCBI Taxonomy" id="392030"/>
    <lineage>
        <taxon>Eukaryota</taxon>
        <taxon>Metazoa</taxon>
        <taxon>Spiralia</taxon>
        <taxon>Gnathifera</taxon>
        <taxon>Rotifera</taxon>
        <taxon>Eurotatoria</taxon>
        <taxon>Bdelloidea</taxon>
        <taxon>Philodinida</taxon>
        <taxon>Philodinidae</taxon>
        <taxon>Rotaria</taxon>
    </lineage>
</organism>
<evidence type="ECO:0008006" key="4">
    <source>
        <dbReference type="Google" id="ProtNLM"/>
    </source>
</evidence>
<evidence type="ECO:0000313" key="3">
    <source>
        <dbReference type="Proteomes" id="UP000676336"/>
    </source>
</evidence>
<feature type="region of interest" description="Disordered" evidence="1">
    <location>
        <begin position="88"/>
        <end position="125"/>
    </location>
</feature>
<dbReference type="Gene3D" id="3.10.20.90">
    <property type="entry name" value="Phosphatidylinositol 3-kinase Catalytic Subunit, Chain A, domain 1"/>
    <property type="match status" value="1"/>
</dbReference>
<feature type="compositionally biased region" description="Basic residues" evidence="1">
    <location>
        <begin position="102"/>
        <end position="111"/>
    </location>
</feature>
<reference evidence="2" key="1">
    <citation type="submission" date="2021-02" db="EMBL/GenBank/DDBJ databases">
        <authorList>
            <person name="Nowell W R."/>
        </authorList>
    </citation>
    <scope>NUCLEOTIDE SEQUENCE</scope>
</reference>
<dbReference type="InterPro" id="IPR029071">
    <property type="entry name" value="Ubiquitin-like_domsf"/>
</dbReference>
<gene>
    <name evidence="2" type="ORF">SMN809_LOCUS71890</name>
</gene>
<dbReference type="EMBL" id="CAJOBI010324545">
    <property type="protein sequence ID" value="CAF5189867.1"/>
    <property type="molecule type" value="Genomic_DNA"/>
</dbReference>
<evidence type="ECO:0000256" key="1">
    <source>
        <dbReference type="SAM" id="MobiDB-lite"/>
    </source>
</evidence>
<feature type="compositionally biased region" description="Polar residues" evidence="1">
    <location>
        <begin position="17"/>
        <end position="28"/>
    </location>
</feature>
<dbReference type="AlphaFoldDB" id="A0A8S3I187"/>
<accession>A0A8S3I187</accession>